<dbReference type="PANTHER" id="PTHR16071:SF2">
    <property type="entry name" value="FIGNL1-INTERACTING REGULATOR OF RECOMBINATION AND MITOSIS"/>
    <property type="match status" value="1"/>
</dbReference>
<dbReference type="InterPro" id="IPR016024">
    <property type="entry name" value="ARM-type_fold"/>
</dbReference>
<feature type="compositionally biased region" description="Polar residues" evidence="1">
    <location>
        <begin position="871"/>
        <end position="884"/>
    </location>
</feature>
<organism evidence="2 3">
    <name type="scientific">Elysia crispata</name>
    <name type="common">lettuce slug</name>
    <dbReference type="NCBI Taxonomy" id="231223"/>
    <lineage>
        <taxon>Eukaryota</taxon>
        <taxon>Metazoa</taxon>
        <taxon>Spiralia</taxon>
        <taxon>Lophotrochozoa</taxon>
        <taxon>Mollusca</taxon>
        <taxon>Gastropoda</taxon>
        <taxon>Heterobranchia</taxon>
        <taxon>Euthyneura</taxon>
        <taxon>Panpulmonata</taxon>
        <taxon>Sacoglossa</taxon>
        <taxon>Placobranchoidea</taxon>
        <taxon>Plakobranchidae</taxon>
        <taxon>Elysia</taxon>
    </lineage>
</organism>
<dbReference type="Pfam" id="PF14868">
    <property type="entry name" value="DUF4487"/>
    <property type="match status" value="1"/>
</dbReference>
<feature type="compositionally biased region" description="Polar residues" evidence="1">
    <location>
        <begin position="916"/>
        <end position="926"/>
    </location>
</feature>
<dbReference type="PANTHER" id="PTHR16071">
    <property type="entry name" value="CHROMOSOME 1 OPEN READING FRAME 112"/>
    <property type="match status" value="1"/>
</dbReference>
<evidence type="ECO:0000256" key="1">
    <source>
        <dbReference type="SAM" id="MobiDB-lite"/>
    </source>
</evidence>
<comment type="caution">
    <text evidence="2">The sequence shown here is derived from an EMBL/GenBank/DDBJ whole genome shotgun (WGS) entry which is preliminary data.</text>
</comment>
<dbReference type="EMBL" id="JAWDGP010007172">
    <property type="protein sequence ID" value="KAK3728759.1"/>
    <property type="molecule type" value="Genomic_DNA"/>
</dbReference>
<proteinExistence type="predicted"/>
<accession>A0AAE0Y1J4</accession>
<gene>
    <name evidence="2" type="ORF">RRG08_013487</name>
</gene>
<evidence type="ECO:0000313" key="2">
    <source>
        <dbReference type="EMBL" id="KAK3728759.1"/>
    </source>
</evidence>
<dbReference type="AlphaFoldDB" id="A0AAE0Y1J4"/>
<dbReference type="Proteomes" id="UP001283361">
    <property type="component" value="Unassembled WGS sequence"/>
</dbReference>
<name>A0AAE0Y1J4_9GAST</name>
<sequence>MSQQSQADFLSEVVSWTKEACLSNMDSTLPAVIKQLENVAYIEHGIRALQVLCDVLVPCIARDALEEKVFHNISKHVCQLVDGALDKIQLNLEGALKGISEEDVGSVVEECLQWTLNIGTCLESCIKHTMASVTSTVELSLVQSLPQCALHFLRQVYKHCKESSKLYGGLLDLVSETLSHLFKKAHSVQMMVLGLLDKVCLTGAALEDQVLLLGSACSELFEVCALVTSLDVKLSISIWKCISRLCSQHLTLLRDRLDVCPFINFLCGEIKEGYRYLFQLSPQAGSHTLCDGDDKAFSKTVRILGFQMKVLVALLRDFSDYLGECEGNVLSLLLHLHRYLPPSLSSVPLPDKQDSEVRTHVVNATVPCLTHLVGNRAFRSVFTQDFADHEPEDLFPKLLLRLMLLDILPKCEDDVVDMWLRSVKKADGSSVPNLLSAIFSSVKQCRVEMQLPVMLPGVVLAGQPQKQVSLYEHTITHLCGMLGACPATHFNSMESTFLIHVLDCDDLLSVLAVDCWCFLARYETASVCNAQVQALVPVYSRLIGQGRSTDGNRLKSRLAHLLSRLLKFLSPEHQISLVQQFPPETHQAFWLGLNLIGLATDLAQDLQRRLAGWALGVLTPPRGSVMVRASQLFLALQLLEKVLCNNCHDRGAQTYPLISSQQAQLLLAVIALWSEVQTSLSSDRPHLPPTIREKLLIRLLPLSSHLLSLMETKDLLAILLTVETLTSNPSSSPEILVACAHFMSGFSCVRLGCSYLDCRVLDCLPGVFHPLLQNSHPMVHQLALAAFSQFALLTSHEDAVPACLRGDESLVQAVQNYVNQVPHHPADCDFQLLRYLRNEEDRLAVTQKDHHGNKGQGLNGEMQIEEPGIDRNSNGEQSCKNTGLHSEALSCLSEPPTKRRRAISESDEEETDQSTRNNIDGNTNPVTPHLSAEERASSAASLPITRISTTLQTISTEAEGGQHKHGQLQSLLGRLQQVAGDLRTICRGASPPSWFIEQVLAELTSCKESISPDPPQDHTGWLDNLS</sequence>
<protein>
    <submittedName>
        <fullName evidence="2">Uncharacterized protein</fullName>
    </submittedName>
</protein>
<feature type="region of interest" description="Disordered" evidence="1">
    <location>
        <begin position="1007"/>
        <end position="1026"/>
    </location>
</feature>
<feature type="region of interest" description="Disordered" evidence="1">
    <location>
        <begin position="847"/>
        <end position="944"/>
    </location>
</feature>
<keyword evidence="3" id="KW-1185">Reference proteome</keyword>
<dbReference type="InterPro" id="IPR027902">
    <property type="entry name" value="DUF4487"/>
</dbReference>
<reference evidence="2" key="1">
    <citation type="journal article" date="2023" name="G3 (Bethesda)">
        <title>A reference genome for the long-term kleptoplast-retaining sea slug Elysia crispata morphotype clarki.</title>
        <authorList>
            <person name="Eastman K.E."/>
            <person name="Pendleton A.L."/>
            <person name="Shaikh M.A."/>
            <person name="Suttiyut T."/>
            <person name="Ogas R."/>
            <person name="Tomko P."/>
            <person name="Gavelis G."/>
            <person name="Widhalm J.R."/>
            <person name="Wisecaver J.H."/>
        </authorList>
    </citation>
    <scope>NUCLEOTIDE SEQUENCE</scope>
    <source>
        <strain evidence="2">ECLA1</strain>
    </source>
</reference>
<dbReference type="SUPFAM" id="SSF48371">
    <property type="entry name" value="ARM repeat"/>
    <property type="match status" value="1"/>
</dbReference>
<evidence type="ECO:0000313" key="3">
    <source>
        <dbReference type="Proteomes" id="UP001283361"/>
    </source>
</evidence>